<gene>
    <name evidence="1" type="ORF">CL6EHI_110410</name>
</gene>
<evidence type="ECO:0000313" key="1">
    <source>
        <dbReference type="EMBL" id="GAT92168.1"/>
    </source>
</evidence>
<dbReference type="VEuPathDB" id="AmoebaDB:EHI_110410"/>
<accession>A0A175JF99</accession>
<organism evidence="1 2">
    <name type="scientific">Entamoeba histolytica</name>
    <dbReference type="NCBI Taxonomy" id="5759"/>
    <lineage>
        <taxon>Eukaryota</taxon>
        <taxon>Amoebozoa</taxon>
        <taxon>Evosea</taxon>
        <taxon>Archamoebae</taxon>
        <taxon>Mastigamoebida</taxon>
        <taxon>Entamoebidae</taxon>
        <taxon>Entamoeba</taxon>
    </lineage>
</organism>
<evidence type="ECO:0000313" key="2">
    <source>
        <dbReference type="Proteomes" id="UP000078387"/>
    </source>
</evidence>
<reference evidence="1 2" key="1">
    <citation type="submission" date="2016-05" db="EMBL/GenBank/DDBJ databases">
        <title>First whole genome sequencing of Entamoeba histolytica HM1:IMSS-clone-6.</title>
        <authorList>
            <person name="Mukherjee Avik.K."/>
            <person name="Izumyama S."/>
            <person name="Nakada-Tsukui K."/>
            <person name="Nozaki T."/>
        </authorList>
    </citation>
    <scope>NUCLEOTIDE SEQUENCE [LARGE SCALE GENOMIC DNA]</scope>
    <source>
        <strain evidence="1 2">HM1:IMSS clone 6</strain>
    </source>
</reference>
<dbReference type="VEuPathDB" id="AmoebaDB:KM1_327690"/>
<dbReference type="VEuPathDB" id="AmoebaDB:EHI5A_270930"/>
<dbReference type="eggNOG" id="ENOG502RDQ6">
    <property type="taxonomic scope" value="Eukaryota"/>
</dbReference>
<protein>
    <submittedName>
        <fullName evidence="1">Uncharacterized protein</fullName>
    </submittedName>
</protein>
<proteinExistence type="predicted"/>
<comment type="caution">
    <text evidence="1">The sequence shown here is derived from an EMBL/GenBank/DDBJ whole genome shotgun (WGS) entry which is preliminary data.</text>
</comment>
<name>A0A175JF99_ENTHI</name>
<sequence>MNKLQIDTIPFLQSTISLFESPQPTSFHTIYYCLPSQFIKDLQDCISSYLSETPFMNSLSLPCPDSISSLYQEPLCISRRTVKSELVPGTDYCIISDALADNLRVLYKLYSSFKMPHLPKVGVLYFNGILTYEQDLPTYQIKLIGVGIDSTELAVKLSPYTTIAETINFILYKIHVQGQFGSIQMYSSTSTTPLNPNSFLRSANSQFFTLKFNRKRRAKTVALFQVPEPRFKTMKTHRIASPVLRELWSCEPEEEL</sequence>
<dbReference type="AlphaFoldDB" id="A0A175JF99"/>
<dbReference type="Proteomes" id="UP000078387">
    <property type="component" value="Unassembled WGS sequence"/>
</dbReference>
<dbReference type="EMBL" id="BDEQ01000001">
    <property type="protein sequence ID" value="GAT92168.1"/>
    <property type="molecule type" value="Genomic_DNA"/>
</dbReference>